<feature type="transmembrane region" description="Helical" evidence="1">
    <location>
        <begin position="214"/>
        <end position="239"/>
    </location>
</feature>
<dbReference type="EMBL" id="LR134521">
    <property type="protein sequence ID" value="VEJ30380.1"/>
    <property type="molecule type" value="Genomic_DNA"/>
</dbReference>
<feature type="transmembrane region" description="Helical" evidence="1">
    <location>
        <begin position="127"/>
        <end position="148"/>
    </location>
</feature>
<dbReference type="Proteomes" id="UP000270988">
    <property type="component" value="Chromosome"/>
</dbReference>
<feature type="transmembrane region" description="Helical" evidence="1">
    <location>
        <begin position="88"/>
        <end position="107"/>
    </location>
</feature>
<keyword evidence="1" id="KW-1133">Transmembrane helix</keyword>
<dbReference type="AlphaFoldDB" id="A0A448UWW2"/>
<keyword evidence="1" id="KW-0812">Transmembrane</keyword>
<proteinExistence type="predicted"/>
<evidence type="ECO:0000256" key="1">
    <source>
        <dbReference type="SAM" id="Phobius"/>
    </source>
</evidence>
<organism evidence="2 3">
    <name type="scientific">Rothia dentocariosa</name>
    <dbReference type="NCBI Taxonomy" id="2047"/>
    <lineage>
        <taxon>Bacteria</taxon>
        <taxon>Bacillati</taxon>
        <taxon>Actinomycetota</taxon>
        <taxon>Actinomycetes</taxon>
        <taxon>Micrococcales</taxon>
        <taxon>Micrococcaceae</taxon>
        <taxon>Rothia</taxon>
    </lineage>
</organism>
<feature type="transmembrane region" description="Helical" evidence="1">
    <location>
        <begin position="180"/>
        <end position="202"/>
    </location>
</feature>
<accession>A0A448UWW2</accession>
<keyword evidence="1" id="KW-0472">Membrane</keyword>
<protein>
    <recommendedName>
        <fullName evidence="4">FtsX-like permease family</fullName>
    </recommendedName>
</protein>
<reference evidence="2 3" key="1">
    <citation type="submission" date="2018-12" db="EMBL/GenBank/DDBJ databases">
        <authorList>
            <consortium name="Pathogen Informatics"/>
        </authorList>
    </citation>
    <scope>NUCLEOTIDE SEQUENCE [LARGE SCALE GENOMIC DNA]</scope>
    <source>
        <strain evidence="2 3">NCTC10918</strain>
    </source>
</reference>
<evidence type="ECO:0000313" key="3">
    <source>
        <dbReference type="Proteomes" id="UP000270988"/>
    </source>
</evidence>
<sequence>MVGFIGAIASHIMNLAADSMGSNGFVLVLVTTIMFGLPILLTMLAVDLIGGFVVGLYARIRVRTARIPATLLAYRSILESPRAAWRQVSGVAMTTFIAAFVGPILGMVNSAPGVEEGSAESYLIGDILQGLVLVLFLSYLLVALSALLNQSAAIYERGSLYSSLRMMGTEATVLKRSRRIVVFGPLLLVSCMSAVVALPLFVLLLGSALTGTGLLYTAALVFGSIAMGLGLVFAALAATGPVMEQVSRKPVSAV</sequence>
<evidence type="ECO:0008006" key="4">
    <source>
        <dbReference type="Google" id="ProtNLM"/>
    </source>
</evidence>
<evidence type="ECO:0000313" key="2">
    <source>
        <dbReference type="EMBL" id="VEJ30380.1"/>
    </source>
</evidence>
<name>A0A448UWW2_9MICC</name>
<dbReference type="STRING" id="762948.HMPREF0733_10589"/>
<feature type="transmembrane region" description="Helical" evidence="1">
    <location>
        <begin position="25"/>
        <end position="58"/>
    </location>
</feature>
<gene>
    <name evidence="2" type="ORF">NCTC10918_01659</name>
</gene>